<evidence type="ECO:0000256" key="4">
    <source>
        <dbReference type="ARBA" id="ARBA00022723"/>
    </source>
</evidence>
<gene>
    <name evidence="9" type="ORF">HMPREF9696_01342</name>
</gene>
<dbReference type="PROSITE" id="PS51677">
    <property type="entry name" value="NODB"/>
    <property type="match status" value="1"/>
</dbReference>
<dbReference type="GO" id="GO:0005975">
    <property type="term" value="P:carbohydrate metabolic process"/>
    <property type="evidence" value="ECO:0007669"/>
    <property type="project" value="InterPro"/>
</dbReference>
<evidence type="ECO:0000256" key="1">
    <source>
        <dbReference type="ARBA" id="ARBA00003236"/>
    </source>
</evidence>
<accession>K8PKG6</accession>
<feature type="chain" id="PRO_5003922297" description="Chitooligosaccharide deacetylase" evidence="7">
    <location>
        <begin position="32"/>
        <end position="389"/>
    </location>
</feature>
<dbReference type="SUPFAM" id="SSF88713">
    <property type="entry name" value="Glycoside hydrolase/deacetylase"/>
    <property type="match status" value="1"/>
</dbReference>
<reference evidence="9 10" key="1">
    <citation type="submission" date="2012-04" db="EMBL/GenBank/DDBJ databases">
        <title>The Genome Sequence of Afipia clevelandensis ATCC 49720.</title>
        <authorList>
            <consortium name="The Broad Institute Genome Sequencing Platform"/>
            <person name="Earl A."/>
            <person name="Ward D."/>
            <person name="Feldgarden M."/>
            <person name="Gevers D."/>
            <person name="Huys G."/>
            <person name="Walker B."/>
            <person name="Young S.K."/>
            <person name="Zeng Q."/>
            <person name="Gargeya S."/>
            <person name="Fitzgerald M."/>
            <person name="Haas B."/>
            <person name="Abouelleil A."/>
            <person name="Alvarado L."/>
            <person name="Arachchi H.M."/>
            <person name="Berlin A."/>
            <person name="Chapman S.B."/>
            <person name="Goldberg J."/>
            <person name="Griggs A."/>
            <person name="Gujja S."/>
            <person name="Hansen M."/>
            <person name="Howarth C."/>
            <person name="Imamovic A."/>
            <person name="Larimer J."/>
            <person name="McCowen C."/>
            <person name="Montmayeur A."/>
            <person name="Murphy C."/>
            <person name="Neiman D."/>
            <person name="Pearson M."/>
            <person name="Priest M."/>
            <person name="Roberts A."/>
            <person name="Saif S."/>
            <person name="Shea T."/>
            <person name="Sisk P."/>
            <person name="Sykes S."/>
            <person name="Wortman J."/>
            <person name="Nusbaum C."/>
            <person name="Birren B."/>
        </authorList>
    </citation>
    <scope>NUCLEOTIDE SEQUENCE [LARGE SCALE GENOMIC DNA]</scope>
    <source>
        <strain evidence="9 10">ATCC 49720</strain>
    </source>
</reference>
<dbReference type="Gene3D" id="3.20.20.370">
    <property type="entry name" value="Glycoside hydrolase/deacetylase"/>
    <property type="match status" value="1"/>
</dbReference>
<dbReference type="Proteomes" id="UP000001095">
    <property type="component" value="Unassembled WGS sequence"/>
</dbReference>
<keyword evidence="5" id="KW-0378">Hydrolase</keyword>
<dbReference type="InterPro" id="IPR050248">
    <property type="entry name" value="Polysacc_deacetylase_ArnD"/>
</dbReference>
<dbReference type="HOGENOM" id="CLU_041251_0_0_5"/>
<dbReference type="CDD" id="cd10917">
    <property type="entry name" value="CE4_NodB_like_6s_7s"/>
    <property type="match status" value="1"/>
</dbReference>
<evidence type="ECO:0000259" key="8">
    <source>
        <dbReference type="PROSITE" id="PS51677"/>
    </source>
</evidence>
<protein>
    <recommendedName>
        <fullName evidence="3">Chitooligosaccharide deacetylase</fullName>
    </recommendedName>
    <alternativeName>
        <fullName evidence="6">Nodulation protein B</fullName>
    </alternativeName>
</protein>
<evidence type="ECO:0000313" key="9">
    <source>
        <dbReference type="EMBL" id="EKS38873.1"/>
    </source>
</evidence>
<proteinExistence type="inferred from homology"/>
<comment type="caution">
    <text evidence="9">The sequence shown here is derived from an EMBL/GenBank/DDBJ whole genome shotgun (WGS) entry which is preliminary data.</text>
</comment>
<dbReference type="OrthoDB" id="276604at2"/>
<dbReference type="PANTHER" id="PTHR10587:SF133">
    <property type="entry name" value="CHITIN DEACETYLASE 1-RELATED"/>
    <property type="match status" value="1"/>
</dbReference>
<feature type="signal peptide" evidence="7">
    <location>
        <begin position="1"/>
        <end position="31"/>
    </location>
</feature>
<dbReference type="PANTHER" id="PTHR10587">
    <property type="entry name" value="GLYCOSYL TRANSFERASE-RELATED"/>
    <property type="match status" value="1"/>
</dbReference>
<dbReference type="InterPro" id="IPR002509">
    <property type="entry name" value="NODB_dom"/>
</dbReference>
<keyword evidence="10" id="KW-1185">Reference proteome</keyword>
<dbReference type="GO" id="GO:0016020">
    <property type="term" value="C:membrane"/>
    <property type="evidence" value="ECO:0007669"/>
    <property type="project" value="TreeGrafter"/>
</dbReference>
<evidence type="ECO:0000256" key="6">
    <source>
        <dbReference type="ARBA" id="ARBA00032976"/>
    </source>
</evidence>
<sequence length="389" mass="42137">MRRTLILNRTTLLALGLLTAATSLVPATAHAEACPGNPNALGTSRTIVVDPKEHPRIGTMQYGETLPLQDHEVVLTFDDGPLPAHTNAILDILASECVKATFFMVGRMAKEFPQDVRRVRDAGHTIGTHSENHPTFFGKLPPERMAAEIDDGIAHVSAALGDASQLAPFFRIPGLRRGDLLEAELSKRGLMTWSADFPADDWRHISSTQVVNYALSRLEAKGKGVLLLHDIQARTQAALPVILQQLKARGYRIVHVVPATPDRPKTPTEPAQWVPHWIHGPAVAAKAPAVFAFGAVETPLHNASRSMRSVWLMRQKPARAAALIPHASSALALHGKGPRPMGVMAAKKQSLTRLPQSHPVRKNEVMSAPVVKPIKTGSRTDGPPGPNIR</sequence>
<dbReference type="Pfam" id="PF01522">
    <property type="entry name" value="Polysacc_deac_1"/>
    <property type="match status" value="1"/>
</dbReference>
<evidence type="ECO:0000256" key="7">
    <source>
        <dbReference type="SAM" id="SignalP"/>
    </source>
</evidence>
<dbReference type="EMBL" id="AGWY01000006">
    <property type="protein sequence ID" value="EKS38873.1"/>
    <property type="molecule type" value="Genomic_DNA"/>
</dbReference>
<keyword evidence="7" id="KW-0732">Signal</keyword>
<evidence type="ECO:0000313" key="10">
    <source>
        <dbReference type="Proteomes" id="UP000001095"/>
    </source>
</evidence>
<evidence type="ECO:0000256" key="2">
    <source>
        <dbReference type="ARBA" id="ARBA00010973"/>
    </source>
</evidence>
<comment type="similarity">
    <text evidence="2">Belongs to the polysaccharide deacetylase family.</text>
</comment>
<organism evidence="9 10">
    <name type="scientific">Afipia clevelandensis ATCC 49720</name>
    <dbReference type="NCBI Taxonomy" id="883079"/>
    <lineage>
        <taxon>Bacteria</taxon>
        <taxon>Pseudomonadati</taxon>
        <taxon>Pseudomonadota</taxon>
        <taxon>Alphaproteobacteria</taxon>
        <taxon>Hyphomicrobiales</taxon>
        <taxon>Nitrobacteraceae</taxon>
        <taxon>Afipia</taxon>
    </lineage>
</organism>
<dbReference type="AlphaFoldDB" id="K8PKG6"/>
<feature type="domain" description="NodB homology" evidence="8">
    <location>
        <begin position="71"/>
        <end position="254"/>
    </location>
</feature>
<dbReference type="RefSeq" id="WP_002712208.1">
    <property type="nucleotide sequence ID" value="NZ_KB375281.1"/>
</dbReference>
<dbReference type="GO" id="GO:0046872">
    <property type="term" value="F:metal ion binding"/>
    <property type="evidence" value="ECO:0007669"/>
    <property type="project" value="UniProtKB-KW"/>
</dbReference>
<comment type="function">
    <text evidence="1">Is involved in generating a small heat-stable compound (Nod), an acylated oligomer of N-acetylglucosamine, that stimulates mitosis in various plant protoplasts.</text>
</comment>
<name>K8PKG6_9BRAD</name>
<evidence type="ECO:0000256" key="5">
    <source>
        <dbReference type="ARBA" id="ARBA00022801"/>
    </source>
</evidence>
<evidence type="ECO:0000256" key="3">
    <source>
        <dbReference type="ARBA" id="ARBA00020071"/>
    </source>
</evidence>
<dbReference type="GO" id="GO:0016810">
    <property type="term" value="F:hydrolase activity, acting on carbon-nitrogen (but not peptide) bonds"/>
    <property type="evidence" value="ECO:0007669"/>
    <property type="project" value="InterPro"/>
</dbReference>
<dbReference type="InterPro" id="IPR011330">
    <property type="entry name" value="Glyco_hydro/deAcase_b/a-brl"/>
</dbReference>
<keyword evidence="4" id="KW-0479">Metal-binding</keyword>
<dbReference type="PATRIC" id="fig|883079.3.peg.1360"/>